<evidence type="ECO:0000256" key="8">
    <source>
        <dbReference type="ARBA" id="ARBA00023180"/>
    </source>
</evidence>
<evidence type="ECO:0000256" key="6">
    <source>
        <dbReference type="ARBA" id="ARBA00022989"/>
    </source>
</evidence>
<name>A0AAW1TZG9_9CUCU</name>
<dbReference type="Proteomes" id="UP001431783">
    <property type="component" value="Unassembled WGS sequence"/>
</dbReference>
<keyword evidence="4" id="KW-0762">Sugar transport</keyword>
<comment type="subcellular location">
    <subcellularLocation>
        <location evidence="1">Cell membrane</location>
        <topology evidence="1">Multi-pass membrane protein</topology>
    </subcellularLocation>
</comment>
<dbReference type="InterPro" id="IPR020846">
    <property type="entry name" value="MFS_dom"/>
</dbReference>
<feature type="transmembrane region" description="Helical" evidence="9">
    <location>
        <begin position="354"/>
        <end position="377"/>
    </location>
</feature>
<evidence type="ECO:0000256" key="9">
    <source>
        <dbReference type="SAM" id="Phobius"/>
    </source>
</evidence>
<keyword evidence="7 9" id="KW-0472">Membrane</keyword>
<evidence type="ECO:0000256" key="4">
    <source>
        <dbReference type="ARBA" id="ARBA00022597"/>
    </source>
</evidence>
<keyword evidence="12" id="KW-1185">Reference proteome</keyword>
<evidence type="ECO:0000256" key="3">
    <source>
        <dbReference type="ARBA" id="ARBA00022475"/>
    </source>
</evidence>
<dbReference type="PANTHER" id="PTHR48021:SF47">
    <property type="entry name" value="GH17672P"/>
    <property type="match status" value="1"/>
</dbReference>
<evidence type="ECO:0000256" key="1">
    <source>
        <dbReference type="ARBA" id="ARBA00004651"/>
    </source>
</evidence>
<proteinExistence type="predicted"/>
<feature type="transmembrane region" description="Helical" evidence="9">
    <location>
        <begin position="148"/>
        <end position="167"/>
    </location>
</feature>
<dbReference type="EMBL" id="JARQZJ010000031">
    <property type="protein sequence ID" value="KAK9873757.1"/>
    <property type="molecule type" value="Genomic_DNA"/>
</dbReference>
<dbReference type="GO" id="GO:0005886">
    <property type="term" value="C:plasma membrane"/>
    <property type="evidence" value="ECO:0007669"/>
    <property type="project" value="UniProtKB-SubCell"/>
</dbReference>
<feature type="transmembrane region" description="Helical" evidence="9">
    <location>
        <begin position="323"/>
        <end position="342"/>
    </location>
</feature>
<feature type="transmembrane region" description="Helical" evidence="9">
    <location>
        <begin position="290"/>
        <end position="311"/>
    </location>
</feature>
<keyword evidence="3" id="KW-1003">Cell membrane</keyword>
<keyword evidence="6 9" id="KW-1133">Transmembrane helix</keyword>
<accession>A0AAW1TZG9</accession>
<reference evidence="11 12" key="1">
    <citation type="submission" date="2023-03" db="EMBL/GenBank/DDBJ databases">
        <title>Genome insight into feeding habits of ladybird beetles.</title>
        <authorList>
            <person name="Li H.-S."/>
            <person name="Huang Y.-H."/>
            <person name="Pang H."/>
        </authorList>
    </citation>
    <scope>NUCLEOTIDE SEQUENCE [LARGE SCALE GENOMIC DNA]</scope>
    <source>
        <strain evidence="11">SYSU_2023b</strain>
        <tissue evidence="11">Whole body</tissue>
    </source>
</reference>
<evidence type="ECO:0000256" key="2">
    <source>
        <dbReference type="ARBA" id="ARBA00022448"/>
    </source>
</evidence>
<feature type="transmembrane region" description="Helical" evidence="9">
    <location>
        <begin position="12"/>
        <end position="36"/>
    </location>
</feature>
<keyword evidence="8" id="KW-0325">Glycoprotein</keyword>
<dbReference type="FunFam" id="1.20.1250.20:FF:000218">
    <property type="entry name" value="facilitated trehalose transporter Tret1"/>
    <property type="match status" value="1"/>
</dbReference>
<dbReference type="InterPro" id="IPR036259">
    <property type="entry name" value="MFS_trans_sf"/>
</dbReference>
<dbReference type="PROSITE" id="PS00217">
    <property type="entry name" value="SUGAR_TRANSPORT_2"/>
    <property type="match status" value="1"/>
</dbReference>
<dbReference type="Gene3D" id="1.20.1250.20">
    <property type="entry name" value="MFS general substrate transporter like domains"/>
    <property type="match status" value="1"/>
</dbReference>
<dbReference type="InterPro" id="IPR003663">
    <property type="entry name" value="Sugar/inositol_transpt"/>
</dbReference>
<dbReference type="InterPro" id="IPR050549">
    <property type="entry name" value="MFS_Trehalose_Transporter"/>
</dbReference>
<dbReference type="InterPro" id="IPR005829">
    <property type="entry name" value="Sugar_transporter_CS"/>
</dbReference>
<dbReference type="AlphaFoldDB" id="A0AAW1TZG9"/>
<dbReference type="PANTHER" id="PTHR48021">
    <property type="match status" value="1"/>
</dbReference>
<organism evidence="11 12">
    <name type="scientific">Henosepilachna vigintioctopunctata</name>
    <dbReference type="NCBI Taxonomy" id="420089"/>
    <lineage>
        <taxon>Eukaryota</taxon>
        <taxon>Metazoa</taxon>
        <taxon>Ecdysozoa</taxon>
        <taxon>Arthropoda</taxon>
        <taxon>Hexapoda</taxon>
        <taxon>Insecta</taxon>
        <taxon>Pterygota</taxon>
        <taxon>Neoptera</taxon>
        <taxon>Endopterygota</taxon>
        <taxon>Coleoptera</taxon>
        <taxon>Polyphaga</taxon>
        <taxon>Cucujiformia</taxon>
        <taxon>Coccinelloidea</taxon>
        <taxon>Coccinellidae</taxon>
        <taxon>Epilachninae</taxon>
        <taxon>Epilachnini</taxon>
        <taxon>Henosepilachna</taxon>
    </lineage>
</organism>
<keyword evidence="5 9" id="KW-0812">Transmembrane</keyword>
<dbReference type="PROSITE" id="PS50850">
    <property type="entry name" value="MFS"/>
    <property type="match status" value="1"/>
</dbReference>
<dbReference type="PRINTS" id="PR00171">
    <property type="entry name" value="SUGRTRNSPORT"/>
</dbReference>
<evidence type="ECO:0000259" key="10">
    <source>
        <dbReference type="PROSITE" id="PS50850"/>
    </source>
</evidence>
<feature type="transmembrane region" description="Helical" evidence="9">
    <location>
        <begin position="389"/>
        <end position="409"/>
    </location>
</feature>
<feature type="transmembrane region" description="Helical" evidence="9">
    <location>
        <begin position="114"/>
        <end position="136"/>
    </location>
</feature>
<dbReference type="Pfam" id="PF00083">
    <property type="entry name" value="Sugar_tr"/>
    <property type="match status" value="1"/>
</dbReference>
<keyword evidence="2" id="KW-0813">Transport</keyword>
<feature type="transmembrane region" description="Helical" evidence="9">
    <location>
        <begin position="415"/>
        <end position="436"/>
    </location>
</feature>
<sequence>MVVWKIVADLLGQYYSTYIVFVVTSSLWLASITVSWPSPVLVKLRGTEDNPLGRPITPDESDLIGSLLFVGASIGPLLFIGIVERFGRKLSLLLSSAIMPLVFLTVAFTDKIEIYLICRVLTGFYFGVTLSIQPSYVSEICTPDKRSVLMSFSTLFLMFGVSTSDTVGDALTFFQFNTFIAIVSIIFMVIVSLTCPESPYYVMRVEGKDKTRELLKKIRQTKDVEDELLEIVETIESEIKESYLEIFGSMQNFKPFVLATILLLFQQLTGIFVLVTYVQQIFLATNVPIQAHQCSMVLVIFQMVTCFLPPILMNSRKFSRKGLLMFTLLGLGLCNLTIGYYFCFGRNVDYLDWLPLVVLIVFIFIFNCGLDPIPWMLMGEIYPMNIKSVGSALSTCLYFLSTFPLLYVFNKFAMHYLFLSCGFFSVCGFVFVKLFIIDTEGKSLREIHKGISQHVDA</sequence>
<comment type="caution">
    <text evidence="11">The sequence shown here is derived from an EMBL/GenBank/DDBJ whole genome shotgun (WGS) entry which is preliminary data.</text>
</comment>
<dbReference type="GO" id="GO:0022857">
    <property type="term" value="F:transmembrane transporter activity"/>
    <property type="evidence" value="ECO:0007669"/>
    <property type="project" value="InterPro"/>
</dbReference>
<dbReference type="InterPro" id="IPR005828">
    <property type="entry name" value="MFS_sugar_transport-like"/>
</dbReference>
<feature type="transmembrane region" description="Helical" evidence="9">
    <location>
        <begin position="90"/>
        <end position="108"/>
    </location>
</feature>
<protein>
    <recommendedName>
        <fullName evidence="10">Major facilitator superfamily (MFS) profile domain-containing protein</fullName>
    </recommendedName>
</protein>
<evidence type="ECO:0000313" key="12">
    <source>
        <dbReference type="Proteomes" id="UP001431783"/>
    </source>
</evidence>
<evidence type="ECO:0000313" key="11">
    <source>
        <dbReference type="EMBL" id="KAK9873757.1"/>
    </source>
</evidence>
<feature type="domain" description="Major facilitator superfamily (MFS) profile" evidence="10">
    <location>
        <begin position="5"/>
        <end position="440"/>
    </location>
</feature>
<gene>
    <name evidence="11" type="ORF">WA026_002112</name>
</gene>
<feature type="transmembrane region" description="Helical" evidence="9">
    <location>
        <begin position="63"/>
        <end position="83"/>
    </location>
</feature>
<feature type="transmembrane region" description="Helical" evidence="9">
    <location>
        <begin position="256"/>
        <end position="278"/>
    </location>
</feature>
<evidence type="ECO:0000256" key="5">
    <source>
        <dbReference type="ARBA" id="ARBA00022692"/>
    </source>
</evidence>
<feature type="transmembrane region" description="Helical" evidence="9">
    <location>
        <begin position="173"/>
        <end position="195"/>
    </location>
</feature>
<evidence type="ECO:0000256" key="7">
    <source>
        <dbReference type="ARBA" id="ARBA00023136"/>
    </source>
</evidence>
<dbReference type="SUPFAM" id="SSF103473">
    <property type="entry name" value="MFS general substrate transporter"/>
    <property type="match status" value="1"/>
</dbReference>